<organism evidence="1 2">
    <name type="scientific">Sediminibacillus dalangtanensis</name>
    <dbReference type="NCBI Taxonomy" id="2729421"/>
    <lineage>
        <taxon>Bacteria</taxon>
        <taxon>Bacillati</taxon>
        <taxon>Bacillota</taxon>
        <taxon>Bacilli</taxon>
        <taxon>Bacillales</taxon>
        <taxon>Bacillaceae</taxon>
        <taxon>Sediminibacillus</taxon>
    </lineage>
</organism>
<dbReference type="EMBL" id="CP046956">
    <property type="protein sequence ID" value="QTN00602.1"/>
    <property type="molecule type" value="Genomic_DNA"/>
</dbReference>
<gene>
    <name evidence="1" type="ORF">ERJ70_15655</name>
</gene>
<proteinExistence type="predicted"/>
<protein>
    <submittedName>
        <fullName evidence="1">Uncharacterized protein</fullName>
    </submittedName>
</protein>
<dbReference type="Proteomes" id="UP000665043">
    <property type="component" value="Chromosome"/>
</dbReference>
<name>A0ABX7W0G3_9BACI</name>
<keyword evidence="2" id="KW-1185">Reference proteome</keyword>
<reference evidence="1 2" key="1">
    <citation type="submission" date="2019-12" db="EMBL/GenBank/DDBJ databases">
        <title>The whole genome sequencing of a strain isolated from a Mars analog, Dalangtan Playa.</title>
        <authorList>
            <person name="Huang T."/>
        </authorList>
    </citation>
    <scope>NUCLEOTIDE SEQUENCE [LARGE SCALE GENOMIC DNA]</scope>
    <source>
        <strain evidence="1 2">DP4-553-S</strain>
    </source>
</reference>
<evidence type="ECO:0000313" key="1">
    <source>
        <dbReference type="EMBL" id="QTN00602.1"/>
    </source>
</evidence>
<sequence>MKGKKLMDELEDQLKKTCAHYGIKATPSKDFMQLWAELIEKMDPGTRRLLQLRLQEDIAENRGIVFQHMLDIMHREELPFSEKKQCIG</sequence>
<dbReference type="RefSeq" id="WP_209365735.1">
    <property type="nucleotide sequence ID" value="NZ_CP046956.1"/>
</dbReference>
<accession>A0ABX7W0G3</accession>
<evidence type="ECO:0000313" key="2">
    <source>
        <dbReference type="Proteomes" id="UP000665043"/>
    </source>
</evidence>